<dbReference type="PRINTS" id="PR00151">
    <property type="entry name" value="PORPHBDMNASE"/>
</dbReference>
<dbReference type="InterPro" id="IPR000860">
    <property type="entry name" value="HemC"/>
</dbReference>
<dbReference type="PANTHER" id="PTHR11557:SF0">
    <property type="entry name" value="PORPHOBILINOGEN DEAMINASE"/>
    <property type="match status" value="1"/>
</dbReference>
<dbReference type="Proteomes" id="UP001138997">
    <property type="component" value="Unassembled WGS sequence"/>
</dbReference>
<comment type="function">
    <text evidence="1 7">Tetrapolymerization of the monopyrrole PBG into the hydroxymethylbilane pre-uroporphyrinogen in several discrete steps.</text>
</comment>
<dbReference type="InterPro" id="IPR036803">
    <property type="entry name" value="Porphobilinogen_deaminase_C_sf"/>
</dbReference>
<dbReference type="EC" id="2.5.1.61" evidence="7"/>
<comment type="miscellaneous">
    <text evidence="7">The porphobilinogen subunits are added to the dipyrromethane group.</text>
</comment>
<feature type="modified residue" description="S-(dipyrrolylmethanemethyl)cysteine" evidence="7">
    <location>
        <position position="268"/>
    </location>
</feature>
<reference evidence="10" key="1">
    <citation type="submission" date="2021-11" db="EMBL/GenBank/DDBJ databases">
        <title>Streptomyces corallinus and Kineosporia corallina sp. nov., two new coral-derived marine actinobacteria.</title>
        <authorList>
            <person name="Buangrab K."/>
            <person name="Sutthacheep M."/>
            <person name="Yeemin T."/>
            <person name="Harunari E."/>
            <person name="Igarashi Y."/>
            <person name="Sripreechasak P."/>
            <person name="Kanchanasin P."/>
            <person name="Tanasupawat S."/>
            <person name="Phongsopitanun W."/>
        </authorList>
    </citation>
    <scope>NUCLEOTIDE SEQUENCE</scope>
    <source>
        <strain evidence="10">JCM 31032</strain>
    </source>
</reference>
<comment type="cofactor">
    <cofactor evidence="7">
        <name>dipyrromethane</name>
        <dbReference type="ChEBI" id="CHEBI:60342"/>
    </cofactor>
    <text evidence="7">Binds 1 dipyrromethane group covalently.</text>
</comment>
<keyword evidence="5 7" id="KW-0627">Porphyrin biosynthesis</keyword>
<evidence type="ECO:0000256" key="4">
    <source>
        <dbReference type="ARBA" id="ARBA00022679"/>
    </source>
</evidence>
<dbReference type="InterPro" id="IPR022419">
    <property type="entry name" value="Porphobilin_deaminase_cofac_BS"/>
</dbReference>
<evidence type="ECO:0000256" key="5">
    <source>
        <dbReference type="ARBA" id="ARBA00023244"/>
    </source>
</evidence>
<evidence type="ECO:0000259" key="8">
    <source>
        <dbReference type="Pfam" id="PF01379"/>
    </source>
</evidence>
<name>A0A9X1NFF9_9ACTN</name>
<comment type="catalytic activity">
    <reaction evidence="6 7">
        <text>4 porphobilinogen + H2O = hydroxymethylbilane + 4 NH4(+)</text>
        <dbReference type="Rhea" id="RHEA:13185"/>
        <dbReference type="ChEBI" id="CHEBI:15377"/>
        <dbReference type="ChEBI" id="CHEBI:28938"/>
        <dbReference type="ChEBI" id="CHEBI:57845"/>
        <dbReference type="ChEBI" id="CHEBI:58126"/>
        <dbReference type="EC" id="2.5.1.61"/>
    </reaction>
</comment>
<evidence type="ECO:0000313" key="10">
    <source>
        <dbReference type="EMBL" id="MCD5313163.1"/>
    </source>
</evidence>
<dbReference type="InterPro" id="IPR022418">
    <property type="entry name" value="Porphobilinogen_deaminase_C"/>
</dbReference>
<dbReference type="Gene3D" id="3.30.160.40">
    <property type="entry name" value="Porphobilinogen deaminase, C-terminal domain"/>
    <property type="match status" value="1"/>
</dbReference>
<dbReference type="InterPro" id="IPR022417">
    <property type="entry name" value="Porphobilin_deaminase_N"/>
</dbReference>
<feature type="domain" description="Porphobilinogen deaminase N-terminal" evidence="8">
    <location>
        <begin position="24"/>
        <end position="237"/>
    </location>
</feature>
<evidence type="ECO:0000313" key="11">
    <source>
        <dbReference type="Proteomes" id="UP001138997"/>
    </source>
</evidence>
<gene>
    <name evidence="7 10" type="primary">hemC</name>
    <name evidence="10" type="ORF">LR394_19840</name>
</gene>
<evidence type="ECO:0000256" key="1">
    <source>
        <dbReference type="ARBA" id="ARBA00002869"/>
    </source>
</evidence>
<dbReference type="SUPFAM" id="SSF53850">
    <property type="entry name" value="Periplasmic binding protein-like II"/>
    <property type="match status" value="1"/>
</dbReference>
<dbReference type="HAMAP" id="MF_00260">
    <property type="entry name" value="Porphobil_deam"/>
    <property type="match status" value="1"/>
</dbReference>
<comment type="caution">
    <text evidence="10">The sequence shown here is derived from an EMBL/GenBank/DDBJ whole genome shotgun (WGS) entry which is preliminary data.</text>
</comment>
<sequence length="355" mass="37116">MTVDHQLDNLFGILEGLDNKPIVLRLGTRRSELATTQSRWVADRLLEALAVACPQRGFQVELVEIVTSGDISQAAGTPLTQLGGTGVFVSALREAVLDGRCDFAVHSLKDLPNAQPEGLTLAAVPLREDPADALIARNGLTFAQLPAGSVIGTGSPRRAAQLSALRPDLKITGIRGNLGTRIGKVASGELDAVVLAHSGLRRIGRHHEVTHLFGPEQMLPAPGQGALAVECRPESASLLAALRLLDDRASRACVLAERALLARLEAGCAAPVGALATIENQVLTLTAFAGSPDGVQTIRRTATARLLGDPQDEQVANHLGRALAEQMLDAGAALLIPVPDPLPAADEAVAREGDS</sequence>
<dbReference type="GO" id="GO:0006782">
    <property type="term" value="P:protoporphyrinogen IX biosynthetic process"/>
    <property type="evidence" value="ECO:0007669"/>
    <property type="project" value="UniProtKB-UniRule"/>
</dbReference>
<dbReference type="SUPFAM" id="SSF54782">
    <property type="entry name" value="Porphobilinogen deaminase (hydroxymethylbilane synthase), C-terminal domain"/>
    <property type="match status" value="1"/>
</dbReference>
<dbReference type="Pfam" id="PF03900">
    <property type="entry name" value="Porphobil_deamC"/>
    <property type="match status" value="1"/>
</dbReference>
<dbReference type="AlphaFoldDB" id="A0A9X1NFF9"/>
<evidence type="ECO:0000256" key="2">
    <source>
        <dbReference type="ARBA" id="ARBA00005638"/>
    </source>
</evidence>
<dbReference type="Pfam" id="PF01379">
    <property type="entry name" value="Porphobil_deam"/>
    <property type="match status" value="1"/>
</dbReference>
<evidence type="ECO:0000256" key="6">
    <source>
        <dbReference type="ARBA" id="ARBA00048169"/>
    </source>
</evidence>
<dbReference type="GO" id="GO:0005737">
    <property type="term" value="C:cytoplasm"/>
    <property type="evidence" value="ECO:0007669"/>
    <property type="project" value="UniProtKB-UniRule"/>
</dbReference>
<keyword evidence="4 7" id="KW-0808">Transferase</keyword>
<organism evidence="10 11">
    <name type="scientific">Kineosporia babensis</name>
    <dbReference type="NCBI Taxonomy" id="499548"/>
    <lineage>
        <taxon>Bacteria</taxon>
        <taxon>Bacillati</taxon>
        <taxon>Actinomycetota</taxon>
        <taxon>Actinomycetes</taxon>
        <taxon>Kineosporiales</taxon>
        <taxon>Kineosporiaceae</taxon>
        <taxon>Kineosporia</taxon>
    </lineage>
</organism>
<dbReference type="PIRSF" id="PIRSF001438">
    <property type="entry name" value="4pyrrol_synth_OHMeBilane_synth"/>
    <property type="match status" value="1"/>
</dbReference>
<proteinExistence type="inferred from homology"/>
<evidence type="ECO:0000259" key="9">
    <source>
        <dbReference type="Pfam" id="PF03900"/>
    </source>
</evidence>
<feature type="domain" description="Porphobilinogen deaminase C-terminal" evidence="9">
    <location>
        <begin position="252"/>
        <end position="328"/>
    </location>
</feature>
<evidence type="ECO:0000256" key="3">
    <source>
        <dbReference type="ARBA" id="ARBA00011245"/>
    </source>
</evidence>
<evidence type="ECO:0000256" key="7">
    <source>
        <dbReference type="HAMAP-Rule" id="MF_00260"/>
    </source>
</evidence>
<comment type="similarity">
    <text evidence="2 7">Belongs to the HMBS family.</text>
</comment>
<keyword evidence="11" id="KW-1185">Reference proteome</keyword>
<dbReference type="FunFam" id="3.40.190.10:FF:000005">
    <property type="entry name" value="Porphobilinogen deaminase"/>
    <property type="match status" value="1"/>
</dbReference>
<dbReference type="EMBL" id="JAJOMB010000010">
    <property type="protein sequence ID" value="MCD5313163.1"/>
    <property type="molecule type" value="Genomic_DNA"/>
</dbReference>
<dbReference type="NCBIfam" id="TIGR00212">
    <property type="entry name" value="hemC"/>
    <property type="match status" value="1"/>
</dbReference>
<dbReference type="Gene3D" id="3.40.190.10">
    <property type="entry name" value="Periplasmic binding protein-like II"/>
    <property type="match status" value="2"/>
</dbReference>
<comment type="subunit">
    <text evidence="3 7">Monomer.</text>
</comment>
<dbReference type="PANTHER" id="PTHR11557">
    <property type="entry name" value="PORPHOBILINOGEN DEAMINASE"/>
    <property type="match status" value="1"/>
</dbReference>
<protein>
    <recommendedName>
        <fullName evidence="7">Porphobilinogen deaminase</fullName>
        <shortName evidence="7">PBG</shortName>
        <ecNumber evidence="7">2.5.1.61</ecNumber>
    </recommendedName>
    <alternativeName>
        <fullName evidence="7">Hydroxymethylbilane synthase</fullName>
        <shortName evidence="7">HMBS</shortName>
    </alternativeName>
    <alternativeName>
        <fullName evidence="7">Pre-uroporphyrinogen synthase</fullName>
    </alternativeName>
</protein>
<dbReference type="PROSITE" id="PS00533">
    <property type="entry name" value="PORPHOBILINOGEN_DEAM"/>
    <property type="match status" value="1"/>
</dbReference>
<dbReference type="GO" id="GO:0004418">
    <property type="term" value="F:hydroxymethylbilane synthase activity"/>
    <property type="evidence" value="ECO:0007669"/>
    <property type="project" value="UniProtKB-UniRule"/>
</dbReference>
<accession>A0A9X1NFF9</accession>